<proteinExistence type="predicted"/>
<dbReference type="EMBL" id="CAJZCX010000019">
    <property type="protein sequence ID" value="CAG9485699.1"/>
    <property type="molecule type" value="Genomic_DNA"/>
</dbReference>
<evidence type="ECO:0000313" key="1">
    <source>
        <dbReference type="EMBL" id="CAG9485699.1"/>
    </source>
</evidence>
<accession>A0A8S4HGH9</accession>
<name>A0A8S4HGH9_PLAVI</name>
<dbReference type="Proteomes" id="UP000779233">
    <property type="component" value="Unassembled WGS sequence"/>
</dbReference>
<sequence length="86" mass="9793">MVPKVKLDEYEFFDHMDIGPIYKAVKYANNDSPLESNYGNKTLIECNNQNFNSADIRVCNKFNKLIRALCAIKSSSQVNNSLKNSD</sequence>
<protein>
    <submittedName>
        <fullName evidence="1">(malaria parasite P. vivax) hypothetical protein</fullName>
    </submittedName>
</protein>
<gene>
    <name evidence="1" type="ORF">PVW1_000017200</name>
</gene>
<reference evidence="1" key="1">
    <citation type="submission" date="2021-09" db="EMBL/GenBank/DDBJ databases">
        <authorList>
            <consortium name="Pathogen Informatics"/>
        </authorList>
    </citation>
    <scope>NUCLEOTIDE SEQUENCE</scope>
    <source>
        <strain evidence="1">PvW1</strain>
    </source>
</reference>
<evidence type="ECO:0000313" key="2">
    <source>
        <dbReference type="Proteomes" id="UP000779233"/>
    </source>
</evidence>
<dbReference type="AlphaFoldDB" id="A0A8S4HGH9"/>
<organism evidence="1 2">
    <name type="scientific">Plasmodium vivax</name>
    <name type="common">malaria parasite P. vivax</name>
    <dbReference type="NCBI Taxonomy" id="5855"/>
    <lineage>
        <taxon>Eukaryota</taxon>
        <taxon>Sar</taxon>
        <taxon>Alveolata</taxon>
        <taxon>Apicomplexa</taxon>
        <taxon>Aconoidasida</taxon>
        <taxon>Haemosporida</taxon>
        <taxon>Plasmodiidae</taxon>
        <taxon>Plasmodium</taxon>
        <taxon>Plasmodium (Plasmodium)</taxon>
    </lineage>
</organism>
<comment type="caution">
    <text evidence="1">The sequence shown here is derived from an EMBL/GenBank/DDBJ whole genome shotgun (WGS) entry which is preliminary data.</text>
</comment>